<accession>A0A6J8D5C1</accession>
<evidence type="ECO:0000313" key="2">
    <source>
        <dbReference type="EMBL" id="CAC5402867.1"/>
    </source>
</evidence>
<feature type="signal peptide" evidence="1">
    <location>
        <begin position="1"/>
        <end position="18"/>
    </location>
</feature>
<protein>
    <recommendedName>
        <fullName evidence="4">Spaetzle domain-containing protein</fullName>
    </recommendedName>
</protein>
<feature type="chain" id="PRO_5026917752" description="Spaetzle domain-containing protein" evidence="1">
    <location>
        <begin position="19"/>
        <end position="230"/>
    </location>
</feature>
<dbReference type="EMBL" id="CACVKT020006653">
    <property type="protein sequence ID" value="CAC5402867.1"/>
    <property type="molecule type" value="Genomic_DNA"/>
</dbReference>
<organism evidence="2 3">
    <name type="scientific">Mytilus coruscus</name>
    <name type="common">Sea mussel</name>
    <dbReference type="NCBI Taxonomy" id="42192"/>
    <lineage>
        <taxon>Eukaryota</taxon>
        <taxon>Metazoa</taxon>
        <taxon>Spiralia</taxon>
        <taxon>Lophotrochozoa</taxon>
        <taxon>Mollusca</taxon>
        <taxon>Bivalvia</taxon>
        <taxon>Autobranchia</taxon>
        <taxon>Pteriomorphia</taxon>
        <taxon>Mytilida</taxon>
        <taxon>Mytiloidea</taxon>
        <taxon>Mytilidae</taxon>
        <taxon>Mytilinae</taxon>
        <taxon>Mytilus</taxon>
    </lineage>
</organism>
<evidence type="ECO:0000256" key="1">
    <source>
        <dbReference type="SAM" id="SignalP"/>
    </source>
</evidence>
<dbReference type="AlphaFoldDB" id="A0A6J8D5C1"/>
<gene>
    <name evidence="2" type="ORF">MCOR_36798</name>
</gene>
<sequence>MVPLQLYIAVLVVTLATAIPNPNQSKKWKLCQKFELLYKQCLPPQDWICDKLPKTYVKQDARLALQVSEGNFLGYLKHSKECYGVTNHVFSQQNAVEEFRGNRMTKMPKLYKFPMCREVRKLVNYIYRPVNHVVTDVRLGTEICEVILSNRAQNIYKVECIGHKKTTKCRFEYSPQKDYYCRPTNYVTRTMVVLCPSDNGRLSYHVEKIPTACSCVKVGCDDTFTPKKIL</sequence>
<keyword evidence="3" id="KW-1185">Reference proteome</keyword>
<evidence type="ECO:0008006" key="4">
    <source>
        <dbReference type="Google" id="ProtNLM"/>
    </source>
</evidence>
<proteinExistence type="predicted"/>
<evidence type="ECO:0000313" key="3">
    <source>
        <dbReference type="Proteomes" id="UP000507470"/>
    </source>
</evidence>
<keyword evidence="1" id="KW-0732">Signal</keyword>
<dbReference type="OrthoDB" id="6056323at2759"/>
<dbReference type="Proteomes" id="UP000507470">
    <property type="component" value="Unassembled WGS sequence"/>
</dbReference>
<name>A0A6J8D5C1_MYTCO</name>
<reference evidence="2 3" key="1">
    <citation type="submission" date="2020-06" db="EMBL/GenBank/DDBJ databases">
        <authorList>
            <person name="Li R."/>
            <person name="Bekaert M."/>
        </authorList>
    </citation>
    <scope>NUCLEOTIDE SEQUENCE [LARGE SCALE GENOMIC DNA]</scope>
    <source>
        <strain evidence="3">wild</strain>
    </source>
</reference>